<sequence>MSNKEINFQEVLGTSADEATSDQGGLEQFVEAINQIAEQADARLTEIEAVSSALDGRMQMIEKYVAFLLTKSPDFKDWLKTQIDESKVAEDVGQITDKQAT</sequence>
<reference evidence="1" key="1">
    <citation type="submission" date="2020-05" db="EMBL/GenBank/DDBJ databases">
        <authorList>
            <person name="Chiriac C."/>
            <person name="Salcher M."/>
            <person name="Ghai R."/>
            <person name="Kavagutti S V."/>
        </authorList>
    </citation>
    <scope>NUCLEOTIDE SEQUENCE</scope>
</reference>
<protein>
    <submittedName>
        <fullName evidence="1">Uncharacterized protein</fullName>
    </submittedName>
</protein>
<dbReference type="EMBL" id="LR798292">
    <property type="protein sequence ID" value="CAB5221054.1"/>
    <property type="molecule type" value="Genomic_DNA"/>
</dbReference>
<evidence type="ECO:0000313" key="1">
    <source>
        <dbReference type="EMBL" id="CAB5221054.1"/>
    </source>
</evidence>
<accession>A0A6J7WYB1</accession>
<proteinExistence type="predicted"/>
<name>A0A6J7WYB1_9CAUD</name>
<gene>
    <name evidence="1" type="ORF">UFOVP244_75</name>
</gene>
<organism evidence="1">
    <name type="scientific">uncultured Caudovirales phage</name>
    <dbReference type="NCBI Taxonomy" id="2100421"/>
    <lineage>
        <taxon>Viruses</taxon>
        <taxon>Duplodnaviria</taxon>
        <taxon>Heunggongvirae</taxon>
        <taxon>Uroviricota</taxon>
        <taxon>Caudoviricetes</taxon>
        <taxon>Peduoviridae</taxon>
        <taxon>Maltschvirus</taxon>
        <taxon>Maltschvirus maltsch</taxon>
    </lineage>
</organism>